<dbReference type="EMBL" id="JAHBOM010000011">
    <property type="protein sequence ID" value="MBU8824392.1"/>
    <property type="molecule type" value="Genomic_DNA"/>
</dbReference>
<proteinExistence type="predicted"/>
<evidence type="ECO:0000313" key="1">
    <source>
        <dbReference type="EMBL" id="MBU8824392.1"/>
    </source>
</evidence>
<reference evidence="1 2" key="1">
    <citation type="submission" date="2021-05" db="EMBL/GenBank/DDBJ databases">
        <title>Draft Genome Sequences of Clinical Respiratory Isolates of Mycobacterium goodii Recovered in Ireland.</title>
        <authorList>
            <person name="Flanagan P.R."/>
            <person name="Mok S."/>
            <person name="Roycroft E."/>
            <person name="Rogers T.R."/>
            <person name="Fitzgibbon M."/>
        </authorList>
    </citation>
    <scope>NUCLEOTIDE SEQUENCE [LARGE SCALE GENOMIC DNA]</scope>
    <source>
        <strain evidence="1 2">14IE55</strain>
    </source>
</reference>
<sequence length="98" mass="10959">MARRKSEVAARRHGLRDRLVAATETALVRLQDADSVVYDFSAERARLRARLAALRAGEDVLFHRWGDGAVGGFWPDRTARLCRLVGDELRPVVPDAPH</sequence>
<dbReference type="RefSeq" id="WP_214395102.1">
    <property type="nucleotide sequence ID" value="NZ_JAHBOL010000012.1"/>
</dbReference>
<keyword evidence="2" id="KW-1185">Reference proteome</keyword>
<gene>
    <name evidence="1" type="ORF">KL859_16130</name>
</gene>
<dbReference type="Proteomes" id="UP000696413">
    <property type="component" value="Unassembled WGS sequence"/>
</dbReference>
<evidence type="ECO:0000313" key="2">
    <source>
        <dbReference type="Proteomes" id="UP000696413"/>
    </source>
</evidence>
<accession>A0ABS6HSV1</accession>
<name>A0ABS6HSV1_MYCGD</name>
<organism evidence="1 2">
    <name type="scientific">Mycolicibacterium goodii</name>
    <name type="common">Mycobacterium goodii</name>
    <dbReference type="NCBI Taxonomy" id="134601"/>
    <lineage>
        <taxon>Bacteria</taxon>
        <taxon>Bacillati</taxon>
        <taxon>Actinomycetota</taxon>
        <taxon>Actinomycetes</taxon>
        <taxon>Mycobacteriales</taxon>
        <taxon>Mycobacteriaceae</taxon>
        <taxon>Mycolicibacterium</taxon>
    </lineage>
</organism>
<protein>
    <submittedName>
        <fullName evidence="1">Uncharacterized protein</fullName>
    </submittedName>
</protein>
<comment type="caution">
    <text evidence="1">The sequence shown here is derived from an EMBL/GenBank/DDBJ whole genome shotgun (WGS) entry which is preliminary data.</text>
</comment>